<organism evidence="12 13">
    <name type="scientific">Macrostomum lignano</name>
    <dbReference type="NCBI Taxonomy" id="282301"/>
    <lineage>
        <taxon>Eukaryota</taxon>
        <taxon>Metazoa</taxon>
        <taxon>Spiralia</taxon>
        <taxon>Lophotrochozoa</taxon>
        <taxon>Platyhelminthes</taxon>
        <taxon>Rhabditophora</taxon>
        <taxon>Macrostomorpha</taxon>
        <taxon>Macrostomida</taxon>
        <taxon>Macrostomidae</taxon>
        <taxon>Macrostomum</taxon>
    </lineage>
</organism>
<evidence type="ECO:0000256" key="3">
    <source>
        <dbReference type="ARBA" id="ARBA00022454"/>
    </source>
</evidence>
<evidence type="ECO:0000256" key="9">
    <source>
        <dbReference type="ARBA" id="ARBA00022833"/>
    </source>
</evidence>
<dbReference type="PANTHER" id="PTHR22884">
    <property type="entry name" value="SET DOMAIN PROTEINS"/>
    <property type="match status" value="1"/>
</dbReference>
<dbReference type="InterPro" id="IPR013083">
    <property type="entry name" value="Znf_RING/FYVE/PHD"/>
</dbReference>
<dbReference type="PROSITE" id="PS50812">
    <property type="entry name" value="PWWP"/>
    <property type="match status" value="1"/>
</dbReference>
<evidence type="ECO:0000256" key="2">
    <source>
        <dbReference type="ARBA" id="ARBA00004286"/>
    </source>
</evidence>
<protein>
    <submittedName>
        <fullName evidence="13">PWWP domain-containing protein</fullName>
    </submittedName>
</protein>
<evidence type="ECO:0000256" key="5">
    <source>
        <dbReference type="ARBA" id="ARBA00022679"/>
    </source>
</evidence>
<dbReference type="InterPro" id="IPR046341">
    <property type="entry name" value="SET_dom_sf"/>
</dbReference>
<evidence type="ECO:0000256" key="1">
    <source>
        <dbReference type="ARBA" id="ARBA00004123"/>
    </source>
</evidence>
<evidence type="ECO:0000256" key="4">
    <source>
        <dbReference type="ARBA" id="ARBA00022603"/>
    </source>
</evidence>
<dbReference type="GO" id="GO:0008168">
    <property type="term" value="F:methyltransferase activity"/>
    <property type="evidence" value="ECO:0007669"/>
    <property type="project" value="UniProtKB-KW"/>
</dbReference>
<dbReference type="SMART" id="SM00293">
    <property type="entry name" value="PWWP"/>
    <property type="match status" value="1"/>
</dbReference>
<keyword evidence="12" id="KW-1185">Reference proteome</keyword>
<dbReference type="InterPro" id="IPR011011">
    <property type="entry name" value="Znf_FYVE_PHD"/>
</dbReference>
<dbReference type="Gene3D" id="2.170.270.10">
    <property type="entry name" value="SET domain"/>
    <property type="match status" value="1"/>
</dbReference>
<dbReference type="SUPFAM" id="SSF57903">
    <property type="entry name" value="FYVE/PHD zinc finger"/>
    <property type="match status" value="1"/>
</dbReference>
<keyword evidence="10" id="KW-0539">Nucleus</keyword>
<dbReference type="SMART" id="SM00249">
    <property type="entry name" value="PHD"/>
    <property type="match status" value="1"/>
</dbReference>
<evidence type="ECO:0000313" key="12">
    <source>
        <dbReference type="Proteomes" id="UP000095280"/>
    </source>
</evidence>
<dbReference type="AlphaFoldDB" id="A0A1I8FBH3"/>
<evidence type="ECO:0000256" key="10">
    <source>
        <dbReference type="ARBA" id="ARBA00023242"/>
    </source>
</evidence>
<dbReference type="WBParaSite" id="maker-unitig_26666-snap-gene-0.1-mRNA-1">
    <property type="protein sequence ID" value="maker-unitig_26666-snap-gene-0.1-mRNA-1"/>
    <property type="gene ID" value="maker-unitig_26666-snap-gene-0.1"/>
</dbReference>
<comment type="subcellular location">
    <subcellularLocation>
        <location evidence="2">Chromosome</location>
    </subcellularLocation>
    <subcellularLocation>
        <location evidence="1">Nucleus</location>
    </subcellularLocation>
</comment>
<dbReference type="Gene3D" id="3.30.40.10">
    <property type="entry name" value="Zinc/RING finger domain, C3HC4 (zinc finger)"/>
    <property type="match status" value="1"/>
</dbReference>
<dbReference type="GO" id="GO:0005634">
    <property type="term" value="C:nucleus"/>
    <property type="evidence" value="ECO:0007669"/>
    <property type="project" value="UniProtKB-SubCell"/>
</dbReference>
<dbReference type="Pfam" id="PF00855">
    <property type="entry name" value="PWWP"/>
    <property type="match status" value="1"/>
</dbReference>
<dbReference type="InterPro" id="IPR059153">
    <property type="entry name" value="NSD_PHD-1st"/>
</dbReference>
<keyword evidence="9" id="KW-0862">Zinc</keyword>
<dbReference type="GO" id="GO:0008270">
    <property type="term" value="F:zinc ion binding"/>
    <property type="evidence" value="ECO:0007669"/>
    <property type="project" value="UniProtKB-KW"/>
</dbReference>
<keyword evidence="7" id="KW-0479">Metal-binding</keyword>
<proteinExistence type="predicted"/>
<dbReference type="CDD" id="cd05838">
    <property type="entry name" value="PWWP_NSD_rpt2"/>
    <property type="match status" value="1"/>
</dbReference>
<accession>A0A1I8FBH3</accession>
<dbReference type="Gene3D" id="2.30.30.140">
    <property type="match status" value="1"/>
</dbReference>
<reference evidence="13" key="1">
    <citation type="submission" date="2016-11" db="UniProtKB">
        <authorList>
            <consortium name="WormBaseParasite"/>
        </authorList>
    </citation>
    <scope>IDENTIFICATION</scope>
</reference>
<keyword evidence="8" id="KW-0863">Zinc-finger</keyword>
<evidence type="ECO:0000256" key="6">
    <source>
        <dbReference type="ARBA" id="ARBA00022691"/>
    </source>
</evidence>
<feature type="domain" description="PWWP" evidence="11">
    <location>
        <begin position="124"/>
        <end position="186"/>
    </location>
</feature>
<dbReference type="InterPro" id="IPR050777">
    <property type="entry name" value="SET2_Histone-Lys_MeTrsfase"/>
</dbReference>
<keyword evidence="6" id="KW-0949">S-adenosyl-L-methionine</keyword>
<sequence length="315" mass="35938">GGFLLCSILSRFSRICETAGQASCANRTPSLNSWTSRLEPWSKRRALLAQQLPTASGHSGWNRAHSAGTARSRLKSRLCEQKQGGSLVCCERCPASFHPECLKLSELPEQFTCDDCRMGRQPRYGDIVWVKVGHFRWWPCEILYPDHAPLNIQRMAHQKGTFPVHFFGTDEYYWVHKGRVFEFEDGDLGDLRKTQGSSRLVQLFKEGVRLAQEACRLFREMRENRDKMEQSKKPPPYKFIRTNYPFGNARVYKARSVGAARCDCSADSQEPCARTSSCNEPVLYYDATGACARLNDRCLNHDLLNENIQPRPCSD</sequence>
<evidence type="ECO:0000313" key="13">
    <source>
        <dbReference type="WBParaSite" id="maker-unitig_26666-snap-gene-0.1-mRNA-1"/>
    </source>
</evidence>
<keyword evidence="4" id="KW-0489">Methyltransferase</keyword>
<evidence type="ECO:0000256" key="8">
    <source>
        <dbReference type="ARBA" id="ARBA00022771"/>
    </source>
</evidence>
<dbReference type="InterPro" id="IPR001965">
    <property type="entry name" value="Znf_PHD"/>
</dbReference>
<dbReference type="Pfam" id="PF23011">
    <property type="entry name" value="PHD-1st_NSD"/>
    <property type="match status" value="1"/>
</dbReference>
<keyword evidence="5" id="KW-0808">Transferase</keyword>
<name>A0A1I8FBH3_9PLAT</name>
<dbReference type="InterPro" id="IPR000313">
    <property type="entry name" value="PWWP_dom"/>
</dbReference>
<evidence type="ECO:0000259" key="11">
    <source>
        <dbReference type="PROSITE" id="PS50812"/>
    </source>
</evidence>
<evidence type="ECO:0000256" key="7">
    <source>
        <dbReference type="ARBA" id="ARBA00022723"/>
    </source>
</evidence>
<dbReference type="GO" id="GO:0005694">
    <property type="term" value="C:chromosome"/>
    <property type="evidence" value="ECO:0007669"/>
    <property type="project" value="UniProtKB-SubCell"/>
</dbReference>
<dbReference type="GO" id="GO:0032259">
    <property type="term" value="P:methylation"/>
    <property type="evidence" value="ECO:0007669"/>
    <property type="project" value="UniProtKB-KW"/>
</dbReference>
<keyword evidence="3" id="KW-0158">Chromosome</keyword>
<dbReference type="Proteomes" id="UP000095280">
    <property type="component" value="Unplaced"/>
</dbReference>
<dbReference type="SUPFAM" id="SSF63748">
    <property type="entry name" value="Tudor/PWWP/MBT"/>
    <property type="match status" value="1"/>
</dbReference>